<comment type="caution">
    <text evidence="17">The sequence shown here is derived from an EMBL/GenBank/DDBJ whole genome shotgun (WGS) entry which is preliminary data.</text>
</comment>
<dbReference type="Proteomes" id="UP001265550">
    <property type="component" value="Unassembled WGS sequence"/>
</dbReference>
<proteinExistence type="predicted"/>
<evidence type="ECO:0000256" key="12">
    <source>
        <dbReference type="ARBA" id="ARBA00023012"/>
    </source>
</evidence>
<dbReference type="InterPro" id="IPR036890">
    <property type="entry name" value="HATPase_C_sf"/>
</dbReference>
<comment type="catalytic activity">
    <reaction evidence="1 14">
        <text>ATP + protein L-histidine = ADP + protein N-phospho-L-histidine.</text>
        <dbReference type="EC" id="2.7.13.3"/>
    </reaction>
</comment>
<keyword evidence="3 14" id="KW-1003">Cell membrane</keyword>
<keyword evidence="9 14" id="KW-0418">Kinase</keyword>
<protein>
    <recommendedName>
        <fullName evidence="14">Sensor protein</fullName>
        <ecNumber evidence="14">2.7.13.3</ecNumber>
    </recommendedName>
</protein>
<keyword evidence="7 14" id="KW-0812">Transmembrane</keyword>
<dbReference type="Gene3D" id="6.10.340.10">
    <property type="match status" value="1"/>
</dbReference>
<dbReference type="Gene3D" id="1.10.287.130">
    <property type="match status" value="1"/>
</dbReference>
<accession>A0ABU1VI56</accession>
<evidence type="ECO:0000256" key="9">
    <source>
        <dbReference type="ARBA" id="ARBA00022777"/>
    </source>
</evidence>
<feature type="domain" description="Histidine kinase" evidence="15">
    <location>
        <begin position="182"/>
        <end position="396"/>
    </location>
</feature>
<dbReference type="PANTHER" id="PTHR45436">
    <property type="entry name" value="SENSOR HISTIDINE KINASE YKOH"/>
    <property type="match status" value="1"/>
</dbReference>
<dbReference type="SUPFAM" id="SSF47384">
    <property type="entry name" value="Homodimeric domain of signal transducing histidine kinase"/>
    <property type="match status" value="1"/>
</dbReference>
<keyword evidence="6 14" id="KW-0808">Transferase</keyword>
<feature type="domain" description="HAMP" evidence="16">
    <location>
        <begin position="121"/>
        <end position="174"/>
    </location>
</feature>
<evidence type="ECO:0000259" key="15">
    <source>
        <dbReference type="PROSITE" id="PS50109"/>
    </source>
</evidence>
<feature type="transmembrane region" description="Helical" evidence="14">
    <location>
        <begin position="99"/>
        <end position="124"/>
    </location>
</feature>
<dbReference type="Pfam" id="PF00672">
    <property type="entry name" value="HAMP"/>
    <property type="match status" value="1"/>
</dbReference>
<evidence type="ECO:0000256" key="4">
    <source>
        <dbReference type="ARBA" id="ARBA00022519"/>
    </source>
</evidence>
<evidence type="ECO:0000256" key="13">
    <source>
        <dbReference type="ARBA" id="ARBA00023136"/>
    </source>
</evidence>
<keyword evidence="4 14" id="KW-0997">Cell inner membrane</keyword>
<dbReference type="InterPro" id="IPR005467">
    <property type="entry name" value="His_kinase_dom"/>
</dbReference>
<dbReference type="PROSITE" id="PS50885">
    <property type="entry name" value="HAMP"/>
    <property type="match status" value="1"/>
</dbReference>
<dbReference type="CDD" id="cd00082">
    <property type="entry name" value="HisKA"/>
    <property type="match status" value="1"/>
</dbReference>
<gene>
    <name evidence="17" type="ORF">J2X09_004943</name>
</gene>
<keyword evidence="5" id="KW-0597">Phosphoprotein</keyword>
<dbReference type="Pfam" id="PF00512">
    <property type="entry name" value="HisKA"/>
    <property type="match status" value="1"/>
</dbReference>
<dbReference type="CDD" id="cd06225">
    <property type="entry name" value="HAMP"/>
    <property type="match status" value="1"/>
</dbReference>
<evidence type="ECO:0000256" key="8">
    <source>
        <dbReference type="ARBA" id="ARBA00022741"/>
    </source>
</evidence>
<keyword evidence="13 14" id="KW-0472">Membrane</keyword>
<dbReference type="NCBIfam" id="TIGR01386">
    <property type="entry name" value="cztS_silS_copS"/>
    <property type="match status" value="1"/>
</dbReference>
<keyword evidence="12 14" id="KW-0902">Two-component regulatory system</keyword>
<keyword evidence="18" id="KW-1185">Reference proteome</keyword>
<dbReference type="InterPro" id="IPR006290">
    <property type="entry name" value="CztS_silS_copS"/>
</dbReference>
<dbReference type="PRINTS" id="PR00344">
    <property type="entry name" value="BCTRLSENSOR"/>
</dbReference>
<dbReference type="InterPro" id="IPR004358">
    <property type="entry name" value="Sig_transdc_His_kin-like_C"/>
</dbReference>
<sequence length="397" mass="43058">MDQKRALLTYLASEAARNGNEVKLKHELDDFMVGHPQLGLSVAQTDGAIFHQKLLPPSGHARRTIQFNLDSPRPGQQMLRTELSLDVGGDSLVLRRIAWILFGAAVGGVLLISSGGFLLVWLGLRPLRELSAQVKVLTAGTLHIRLDGSRQPDELAPLIAQFNDLLARLDQSYEQMEGFNADVAHELLTPLTTLMSGAELAMNSSKSLDEMRELLGSNLEDLQRIAGIVHDMLFLSQADRGAAARRTSTPSLAAVVWRVAEYHEATLDDAGLTLEVDGDVDGDFDLQLLQRAFSNLISNATRYATKGTSIVVRIEPDALEQVTVLVENRGAPVDTQTLSRMFDRFFRADASRSGASKNHGLGLSIVAAIARMHGGTTTAASSNGVTSVGIRLKRFAE</sequence>
<dbReference type="SUPFAM" id="SSF55874">
    <property type="entry name" value="ATPase domain of HSP90 chaperone/DNA topoisomerase II/histidine kinase"/>
    <property type="match status" value="1"/>
</dbReference>
<evidence type="ECO:0000256" key="14">
    <source>
        <dbReference type="RuleBase" id="RU364088"/>
    </source>
</evidence>
<name>A0ABU1VI56_9BURK</name>
<evidence type="ECO:0000256" key="1">
    <source>
        <dbReference type="ARBA" id="ARBA00000085"/>
    </source>
</evidence>
<dbReference type="PANTHER" id="PTHR45436:SF9">
    <property type="entry name" value="SENSOR PROTEIN"/>
    <property type="match status" value="1"/>
</dbReference>
<dbReference type="InterPro" id="IPR003594">
    <property type="entry name" value="HATPase_dom"/>
</dbReference>
<dbReference type="GO" id="GO:0004673">
    <property type="term" value="F:protein histidine kinase activity"/>
    <property type="evidence" value="ECO:0007669"/>
    <property type="project" value="UniProtKB-EC"/>
</dbReference>
<reference evidence="17 18" key="1">
    <citation type="submission" date="2023-07" db="EMBL/GenBank/DDBJ databases">
        <title>Sorghum-associated microbial communities from plants grown in Nebraska, USA.</title>
        <authorList>
            <person name="Schachtman D."/>
        </authorList>
    </citation>
    <scope>NUCLEOTIDE SEQUENCE [LARGE SCALE GENOMIC DNA]</scope>
    <source>
        <strain evidence="17 18">BE240</strain>
    </source>
</reference>
<dbReference type="PROSITE" id="PS50109">
    <property type="entry name" value="HIS_KIN"/>
    <property type="match status" value="1"/>
</dbReference>
<evidence type="ECO:0000256" key="5">
    <source>
        <dbReference type="ARBA" id="ARBA00022553"/>
    </source>
</evidence>
<dbReference type="EMBL" id="JAVDWE010000020">
    <property type="protein sequence ID" value="MDR7097169.1"/>
    <property type="molecule type" value="Genomic_DNA"/>
</dbReference>
<dbReference type="InterPro" id="IPR003661">
    <property type="entry name" value="HisK_dim/P_dom"/>
</dbReference>
<keyword evidence="10 14" id="KW-0067">ATP-binding</keyword>
<evidence type="ECO:0000313" key="18">
    <source>
        <dbReference type="Proteomes" id="UP001265550"/>
    </source>
</evidence>
<dbReference type="Gene3D" id="3.30.565.10">
    <property type="entry name" value="Histidine kinase-like ATPase, C-terminal domain"/>
    <property type="match status" value="1"/>
</dbReference>
<keyword evidence="8 14" id="KW-0547">Nucleotide-binding</keyword>
<dbReference type="SMART" id="SM00388">
    <property type="entry name" value="HisKA"/>
    <property type="match status" value="1"/>
</dbReference>
<dbReference type="InterPro" id="IPR050428">
    <property type="entry name" value="TCS_sensor_his_kinase"/>
</dbReference>
<evidence type="ECO:0000256" key="3">
    <source>
        <dbReference type="ARBA" id="ARBA00022475"/>
    </source>
</evidence>
<dbReference type="Pfam" id="PF02518">
    <property type="entry name" value="HATPase_c"/>
    <property type="match status" value="1"/>
</dbReference>
<dbReference type="SMART" id="SM00304">
    <property type="entry name" value="HAMP"/>
    <property type="match status" value="1"/>
</dbReference>
<evidence type="ECO:0000259" key="16">
    <source>
        <dbReference type="PROSITE" id="PS50885"/>
    </source>
</evidence>
<dbReference type="EC" id="2.7.13.3" evidence="14"/>
<evidence type="ECO:0000256" key="10">
    <source>
        <dbReference type="ARBA" id="ARBA00022840"/>
    </source>
</evidence>
<evidence type="ECO:0000256" key="2">
    <source>
        <dbReference type="ARBA" id="ARBA00004533"/>
    </source>
</evidence>
<dbReference type="SMART" id="SM00387">
    <property type="entry name" value="HATPase_c"/>
    <property type="match status" value="1"/>
</dbReference>
<organism evidence="17 18">
    <name type="scientific">Hydrogenophaga laconesensis</name>
    <dbReference type="NCBI Taxonomy" id="1805971"/>
    <lineage>
        <taxon>Bacteria</taxon>
        <taxon>Pseudomonadati</taxon>
        <taxon>Pseudomonadota</taxon>
        <taxon>Betaproteobacteria</taxon>
        <taxon>Burkholderiales</taxon>
        <taxon>Comamonadaceae</taxon>
        <taxon>Hydrogenophaga</taxon>
    </lineage>
</organism>
<dbReference type="CDD" id="cd00075">
    <property type="entry name" value="HATPase"/>
    <property type="match status" value="1"/>
</dbReference>
<evidence type="ECO:0000256" key="6">
    <source>
        <dbReference type="ARBA" id="ARBA00022679"/>
    </source>
</evidence>
<dbReference type="InterPro" id="IPR036097">
    <property type="entry name" value="HisK_dim/P_sf"/>
</dbReference>
<evidence type="ECO:0000256" key="7">
    <source>
        <dbReference type="ARBA" id="ARBA00022692"/>
    </source>
</evidence>
<comment type="subcellular location">
    <subcellularLocation>
        <location evidence="2 14">Cell inner membrane</location>
    </subcellularLocation>
</comment>
<evidence type="ECO:0000313" key="17">
    <source>
        <dbReference type="EMBL" id="MDR7097169.1"/>
    </source>
</evidence>
<comment type="function">
    <text evidence="14">Member of a two-component regulatory system.</text>
</comment>
<dbReference type="InterPro" id="IPR003660">
    <property type="entry name" value="HAMP_dom"/>
</dbReference>
<dbReference type="SUPFAM" id="SSF158472">
    <property type="entry name" value="HAMP domain-like"/>
    <property type="match status" value="1"/>
</dbReference>
<evidence type="ECO:0000256" key="11">
    <source>
        <dbReference type="ARBA" id="ARBA00022989"/>
    </source>
</evidence>
<keyword evidence="11 14" id="KW-1133">Transmembrane helix</keyword>